<feature type="region of interest" description="Disordered" evidence="1">
    <location>
        <begin position="148"/>
        <end position="330"/>
    </location>
</feature>
<feature type="compositionally biased region" description="Pro residues" evidence="1">
    <location>
        <begin position="154"/>
        <end position="220"/>
    </location>
</feature>
<accession>A0ABR9HAM9</accession>
<gene>
    <name evidence="4" type="ORF">H4W79_000303</name>
</gene>
<keyword evidence="2" id="KW-1133">Transmembrane helix</keyword>
<keyword evidence="2" id="KW-0812">Transmembrane</keyword>
<evidence type="ECO:0000256" key="1">
    <source>
        <dbReference type="SAM" id="MobiDB-lite"/>
    </source>
</evidence>
<evidence type="ECO:0000256" key="2">
    <source>
        <dbReference type="SAM" id="Phobius"/>
    </source>
</evidence>
<proteinExistence type="predicted"/>
<name>A0ABR9HAM9_9ACTN</name>
<feature type="chain" id="PRO_5047328477" evidence="3">
    <location>
        <begin position="37"/>
        <end position="382"/>
    </location>
</feature>
<comment type="caution">
    <text evidence="4">The sequence shown here is derived from an EMBL/GenBank/DDBJ whole genome shotgun (WGS) entry which is preliminary data.</text>
</comment>
<feature type="compositionally biased region" description="Low complexity" evidence="1">
    <location>
        <begin position="256"/>
        <end position="294"/>
    </location>
</feature>
<keyword evidence="2" id="KW-0472">Membrane</keyword>
<sequence>MPSPATPAPYRPRLLRVIGAAFVGSTLIAVMAPAHADPVAASLAFDRPAEEVGAGTELAPNPLTVTNNSGELALCLIGLDVPASDFHNKGFPAGAEVAPGASLPLGTVDGPARQTVDVVATLAYAFADAETGCVGAEADEYAAATWSVQVTDPTPSPSPTPTPPPTEKPTKTPSPSPTDLPTKTPSPSPSPTEKPTRTPSPSPTDLPTKTPSPSPTPSPTSPTESESGTPSPKPSPTAGTTDKDSNGSSGDGGSGNRNSGAGNSGNDRTPSNNSGRPPRSNVSSVPTSSASIPTLPSDEAELPDLAPGPAEDLAELPLVTPTSGEDEDTETEIAADHADLGPSVTPAVLLAAFLLALLLATPLAPTRRVRLGGGYQGRRRKG</sequence>
<feature type="signal peptide" evidence="3">
    <location>
        <begin position="1"/>
        <end position="36"/>
    </location>
</feature>
<evidence type="ECO:0000256" key="3">
    <source>
        <dbReference type="SAM" id="SignalP"/>
    </source>
</evidence>
<organism evidence="4 5">
    <name type="scientific">Nocardiopsis terrae</name>
    <dbReference type="NCBI Taxonomy" id="372655"/>
    <lineage>
        <taxon>Bacteria</taxon>
        <taxon>Bacillati</taxon>
        <taxon>Actinomycetota</taxon>
        <taxon>Actinomycetes</taxon>
        <taxon>Streptosporangiales</taxon>
        <taxon>Nocardiopsidaceae</taxon>
        <taxon>Nocardiopsis</taxon>
    </lineage>
</organism>
<keyword evidence="5" id="KW-1185">Reference proteome</keyword>
<dbReference type="Proteomes" id="UP000598217">
    <property type="component" value="Unassembled WGS sequence"/>
</dbReference>
<protein>
    <submittedName>
        <fullName evidence="4">Uncharacterized protein</fullName>
    </submittedName>
</protein>
<feature type="transmembrane region" description="Helical" evidence="2">
    <location>
        <begin position="344"/>
        <end position="364"/>
    </location>
</feature>
<evidence type="ECO:0000313" key="5">
    <source>
        <dbReference type="Proteomes" id="UP000598217"/>
    </source>
</evidence>
<keyword evidence="3" id="KW-0732">Signal</keyword>
<feature type="compositionally biased region" description="Low complexity" evidence="1">
    <location>
        <begin position="221"/>
        <end position="230"/>
    </location>
</feature>
<dbReference type="EMBL" id="JADBDY010000001">
    <property type="protein sequence ID" value="MBE1456089.1"/>
    <property type="molecule type" value="Genomic_DNA"/>
</dbReference>
<reference evidence="4 5" key="1">
    <citation type="submission" date="2020-10" db="EMBL/GenBank/DDBJ databases">
        <title>Sequencing the genomes of 1000 actinobacteria strains.</title>
        <authorList>
            <person name="Klenk H.-P."/>
        </authorList>
    </citation>
    <scope>NUCLEOTIDE SEQUENCE [LARGE SCALE GENOMIC DNA]</scope>
    <source>
        <strain evidence="4 5">DSM 45157</strain>
    </source>
</reference>
<dbReference type="RefSeq" id="WP_191275350.1">
    <property type="nucleotide sequence ID" value="NZ_BMXJ01000009.1"/>
</dbReference>
<evidence type="ECO:0000313" key="4">
    <source>
        <dbReference type="EMBL" id="MBE1456089.1"/>
    </source>
</evidence>